<comment type="caution">
    <text evidence="2">The sequence shown here is derived from an EMBL/GenBank/DDBJ whole genome shotgun (WGS) entry which is preliminary data.</text>
</comment>
<dbReference type="OrthoDB" id="3266727at2759"/>
<reference evidence="2" key="1">
    <citation type="submission" date="2016-06" db="EMBL/GenBank/DDBJ databases">
        <title>Draft Genome sequence of the fungus Inonotus baumii.</title>
        <authorList>
            <person name="Zhu H."/>
            <person name="Lin W."/>
        </authorList>
    </citation>
    <scope>NUCLEOTIDE SEQUENCE</scope>
    <source>
        <strain evidence="2">821</strain>
    </source>
</reference>
<feature type="compositionally biased region" description="Basic and acidic residues" evidence="1">
    <location>
        <begin position="287"/>
        <end position="313"/>
    </location>
</feature>
<feature type="compositionally biased region" description="Low complexity" evidence="1">
    <location>
        <begin position="200"/>
        <end position="212"/>
    </location>
</feature>
<accession>A0A9Q5N8Y2</accession>
<feature type="region of interest" description="Disordered" evidence="1">
    <location>
        <begin position="350"/>
        <end position="378"/>
    </location>
</feature>
<dbReference type="EMBL" id="LNZH02000183">
    <property type="protein sequence ID" value="OCB88158.1"/>
    <property type="molecule type" value="Genomic_DNA"/>
</dbReference>
<protein>
    <submittedName>
        <fullName evidence="2">Uncharacterized protein</fullName>
    </submittedName>
</protein>
<dbReference type="Proteomes" id="UP000757232">
    <property type="component" value="Unassembled WGS sequence"/>
</dbReference>
<dbReference type="AlphaFoldDB" id="A0A9Q5N8Y2"/>
<evidence type="ECO:0000313" key="3">
    <source>
        <dbReference type="Proteomes" id="UP000757232"/>
    </source>
</evidence>
<feature type="region of interest" description="Disordered" evidence="1">
    <location>
        <begin position="145"/>
        <end position="172"/>
    </location>
</feature>
<feature type="compositionally biased region" description="Pro residues" evidence="1">
    <location>
        <begin position="152"/>
        <end position="166"/>
    </location>
</feature>
<feature type="region of interest" description="Disordered" evidence="1">
    <location>
        <begin position="280"/>
        <end position="337"/>
    </location>
</feature>
<feature type="compositionally biased region" description="Basic and acidic residues" evidence="1">
    <location>
        <begin position="322"/>
        <end position="337"/>
    </location>
</feature>
<sequence>MTDIHLDTSWCPVCECEIPPRRLQVPVPPPLTAVTSGAAVKSSMTTRGKNGTIKARSGLVQGTGRTRPALNRANSTRGKVSQVVEEPVRTRTVIDPEPTPLYCSEECRMRDLEDSWPVVQPSAHAVLDAPTSRRPSRVRLDAHPSQINPACASPPPPSPTLPPVPPNSLRIPMNFKSREGELSPSDLSAFIQEADEHSDSSSATGTSFTASDRSPIEEFDINDNSNLYTDPQPPPLMPLPLHPHRPSAPVARPGANRNYSEALKYDRGVMMTAKRLQEMIASDAMDDERTRAEKREREEKQRKETERLRRWDFTGEMSRSSSNDREKNKKKEEGQKFDPLRWTEVIYQYNATTSSNPSPASPGIPSTHRRASDTERSKVVVRAPDAPNRTQSALELYAKYPLFVHSASGNASGKATKSSASLATSYAPAYGITASSSSNSVRSSATSGVTARTPGASALTLPGVDPELYAGKRLAGPRRQIAEGLEGKLCLPDVLLRPPTSQLSSSLPSGSDPRAPRSSTGVMRRSGSEASVSGKKSGRSASTLGAVRESEEMENGVWRCQEEGSEDSRSSATRSSTSEREWRGRDKKGKSRASSSGKERPVVEAAPTAWNYDTRGPLFDAVPPLPETRIRFEEFFVPDPLPSEDPPATTFENEHVGCYIKISTLHKRDNELSRRPIRELGRRRGQHEGRTGWWIEKEWEVRAIPERKKLFLFGGAKA</sequence>
<feature type="region of interest" description="Disordered" evidence="1">
    <location>
        <begin position="433"/>
        <end position="463"/>
    </location>
</feature>
<keyword evidence="3" id="KW-1185">Reference proteome</keyword>
<feature type="region of interest" description="Disordered" evidence="1">
    <location>
        <begin position="194"/>
        <end position="255"/>
    </location>
</feature>
<feature type="region of interest" description="Disordered" evidence="1">
    <location>
        <begin position="500"/>
        <end position="605"/>
    </location>
</feature>
<gene>
    <name evidence="2" type="ORF">A7U60_g4675</name>
</gene>
<feature type="compositionally biased region" description="Pro residues" evidence="1">
    <location>
        <begin position="231"/>
        <end position="241"/>
    </location>
</feature>
<name>A0A9Q5N8Y2_SANBA</name>
<organism evidence="2 3">
    <name type="scientific">Sanghuangporus baumii</name>
    <name type="common">Phellinus baumii</name>
    <dbReference type="NCBI Taxonomy" id="108892"/>
    <lineage>
        <taxon>Eukaryota</taxon>
        <taxon>Fungi</taxon>
        <taxon>Dikarya</taxon>
        <taxon>Basidiomycota</taxon>
        <taxon>Agaricomycotina</taxon>
        <taxon>Agaricomycetes</taxon>
        <taxon>Hymenochaetales</taxon>
        <taxon>Hymenochaetaceae</taxon>
        <taxon>Sanghuangporus</taxon>
    </lineage>
</organism>
<proteinExistence type="predicted"/>
<evidence type="ECO:0000313" key="2">
    <source>
        <dbReference type="EMBL" id="OCB88158.1"/>
    </source>
</evidence>
<feature type="compositionally biased region" description="Basic and acidic residues" evidence="1">
    <location>
        <begin position="560"/>
        <end position="569"/>
    </location>
</feature>
<feature type="compositionally biased region" description="Low complexity" evidence="1">
    <location>
        <begin position="435"/>
        <end position="447"/>
    </location>
</feature>
<evidence type="ECO:0000256" key="1">
    <source>
        <dbReference type="SAM" id="MobiDB-lite"/>
    </source>
</evidence>
<feature type="compositionally biased region" description="Low complexity" evidence="1">
    <location>
        <begin position="500"/>
        <end position="513"/>
    </location>
</feature>